<dbReference type="GO" id="GO:0015833">
    <property type="term" value="P:peptide transport"/>
    <property type="evidence" value="ECO:0007669"/>
    <property type="project" value="InterPro"/>
</dbReference>
<keyword evidence="4" id="KW-1003">Cell membrane</keyword>
<protein>
    <submittedName>
        <fullName evidence="10">Peptide/nickel transport system ATP-binding protein</fullName>
    </submittedName>
</protein>
<evidence type="ECO:0000313" key="10">
    <source>
        <dbReference type="EMBL" id="SCF34258.1"/>
    </source>
</evidence>
<evidence type="ECO:0000256" key="5">
    <source>
        <dbReference type="ARBA" id="ARBA00022741"/>
    </source>
</evidence>
<dbReference type="PROSITE" id="PS50893">
    <property type="entry name" value="ABC_TRANSPORTER_2"/>
    <property type="match status" value="1"/>
</dbReference>
<dbReference type="InterPro" id="IPR050388">
    <property type="entry name" value="ABC_Ni/Peptide_Import"/>
</dbReference>
<dbReference type="EMBL" id="FMCR01000006">
    <property type="protein sequence ID" value="SCF34258.1"/>
    <property type="molecule type" value="Genomic_DNA"/>
</dbReference>
<evidence type="ECO:0000256" key="4">
    <source>
        <dbReference type="ARBA" id="ARBA00022475"/>
    </source>
</evidence>
<keyword evidence="3" id="KW-0813">Transport</keyword>
<dbReference type="FunFam" id="3.40.50.300:FF:000016">
    <property type="entry name" value="Oligopeptide ABC transporter ATP-binding component"/>
    <property type="match status" value="1"/>
</dbReference>
<dbReference type="PANTHER" id="PTHR43297">
    <property type="entry name" value="OLIGOPEPTIDE TRANSPORT ATP-BINDING PROTEIN APPD"/>
    <property type="match status" value="1"/>
</dbReference>
<feature type="compositionally biased region" description="Low complexity" evidence="8">
    <location>
        <begin position="1"/>
        <end position="10"/>
    </location>
</feature>
<organism evidence="10 11">
    <name type="scientific">Micromonospora saelicesensis</name>
    <dbReference type="NCBI Taxonomy" id="285676"/>
    <lineage>
        <taxon>Bacteria</taxon>
        <taxon>Bacillati</taxon>
        <taxon>Actinomycetota</taxon>
        <taxon>Actinomycetes</taxon>
        <taxon>Micromonosporales</taxon>
        <taxon>Micromonosporaceae</taxon>
        <taxon>Micromonospora</taxon>
    </lineage>
</organism>
<dbReference type="STRING" id="285676.GA0070561_5581"/>
<dbReference type="SMART" id="SM00382">
    <property type="entry name" value="AAA"/>
    <property type="match status" value="1"/>
</dbReference>
<reference evidence="10 11" key="1">
    <citation type="submission" date="2016-06" db="EMBL/GenBank/DDBJ databases">
        <authorList>
            <person name="Kjaerup R.B."/>
            <person name="Dalgaard T.S."/>
            <person name="Juul-Madsen H.R."/>
        </authorList>
    </citation>
    <scope>NUCLEOTIDE SEQUENCE [LARGE SCALE GENOMIC DNA]</scope>
    <source>
        <strain evidence="10 11">DSM 44871</strain>
    </source>
</reference>
<dbReference type="Proteomes" id="UP000198864">
    <property type="component" value="Unassembled WGS sequence"/>
</dbReference>
<comment type="subcellular location">
    <subcellularLocation>
        <location evidence="1">Cell membrane</location>
        <topology evidence="1">Peripheral membrane protein</topology>
    </subcellularLocation>
</comment>
<dbReference type="NCBIfam" id="TIGR01727">
    <property type="entry name" value="oligo_HPY"/>
    <property type="match status" value="1"/>
</dbReference>
<evidence type="ECO:0000256" key="1">
    <source>
        <dbReference type="ARBA" id="ARBA00004202"/>
    </source>
</evidence>
<dbReference type="AlphaFoldDB" id="A0A1C4ZMU7"/>
<keyword evidence="7" id="KW-0472">Membrane</keyword>
<evidence type="ECO:0000256" key="2">
    <source>
        <dbReference type="ARBA" id="ARBA00005417"/>
    </source>
</evidence>
<gene>
    <name evidence="10" type="ORF">GA0070561_5581</name>
</gene>
<dbReference type="SUPFAM" id="SSF52540">
    <property type="entry name" value="P-loop containing nucleoside triphosphate hydrolases"/>
    <property type="match status" value="1"/>
</dbReference>
<dbReference type="InterPro" id="IPR027417">
    <property type="entry name" value="P-loop_NTPase"/>
</dbReference>
<dbReference type="PROSITE" id="PS00211">
    <property type="entry name" value="ABC_TRANSPORTER_1"/>
    <property type="match status" value="1"/>
</dbReference>
<dbReference type="GO" id="GO:0005524">
    <property type="term" value="F:ATP binding"/>
    <property type="evidence" value="ECO:0007669"/>
    <property type="project" value="UniProtKB-KW"/>
</dbReference>
<dbReference type="InterPro" id="IPR013563">
    <property type="entry name" value="Oligopep_ABC_C"/>
</dbReference>
<feature type="domain" description="ABC transporter" evidence="9">
    <location>
        <begin position="29"/>
        <end position="280"/>
    </location>
</feature>
<evidence type="ECO:0000256" key="3">
    <source>
        <dbReference type="ARBA" id="ARBA00022448"/>
    </source>
</evidence>
<proteinExistence type="inferred from homology"/>
<evidence type="ECO:0000259" key="9">
    <source>
        <dbReference type="PROSITE" id="PS50893"/>
    </source>
</evidence>
<dbReference type="InterPro" id="IPR003593">
    <property type="entry name" value="AAA+_ATPase"/>
</dbReference>
<dbReference type="Pfam" id="PF00005">
    <property type="entry name" value="ABC_tran"/>
    <property type="match status" value="1"/>
</dbReference>
<evidence type="ECO:0000256" key="6">
    <source>
        <dbReference type="ARBA" id="ARBA00022840"/>
    </source>
</evidence>
<dbReference type="GO" id="GO:0016887">
    <property type="term" value="F:ATP hydrolysis activity"/>
    <property type="evidence" value="ECO:0007669"/>
    <property type="project" value="InterPro"/>
</dbReference>
<dbReference type="GO" id="GO:0005886">
    <property type="term" value="C:plasma membrane"/>
    <property type="evidence" value="ECO:0007669"/>
    <property type="project" value="UniProtKB-SubCell"/>
</dbReference>
<accession>A0A1C4ZMU7</accession>
<comment type="similarity">
    <text evidence="2">Belongs to the ABC transporter superfamily.</text>
</comment>
<dbReference type="CDD" id="cd03257">
    <property type="entry name" value="ABC_NikE_OppD_transporters"/>
    <property type="match status" value="1"/>
</dbReference>
<keyword evidence="6 10" id="KW-0067">ATP-binding</keyword>
<dbReference type="Gene3D" id="3.40.50.300">
    <property type="entry name" value="P-loop containing nucleotide triphosphate hydrolases"/>
    <property type="match status" value="1"/>
</dbReference>
<evidence type="ECO:0000256" key="7">
    <source>
        <dbReference type="ARBA" id="ARBA00023136"/>
    </source>
</evidence>
<evidence type="ECO:0000313" key="11">
    <source>
        <dbReference type="Proteomes" id="UP000198864"/>
    </source>
</evidence>
<dbReference type="InterPro" id="IPR017871">
    <property type="entry name" value="ABC_transporter-like_CS"/>
</dbReference>
<dbReference type="PANTHER" id="PTHR43297:SF2">
    <property type="entry name" value="DIPEPTIDE TRANSPORT ATP-BINDING PROTEIN DPPD"/>
    <property type="match status" value="1"/>
</dbReference>
<sequence>MDSSEPSPSGEPDDRPVVPAQRSDQDAYLRVRDLRVRFDTEDGVVRAVDGVSFAVERGRTLGIVGESGSGKSVTSLAILGLHDPKRTTITGEISVGGRQVVGLGDEEVRRLRGRDMAMIFQDPLSALHPYYTVGRQIAEAYRVHHPKANRREARQRAVDMLDRVGIPQPARRFDQYPHEFSGGMRQRAMIAMSLVNDPALLIADEPTTALDVTVQAQILDLLADLQAEFNSAIILITHDLGVVGQVADDVLVMYGGRAVERGSVEQVLRAPQHPYTWGLLSSVPSLHGDADADLVPIPGNPPSLINLPPGCAFHPRCRYADRAGSRSRTEVPELRPAGEGDSAGHLVACHLSAEERATFYAEDIASVGVAR</sequence>
<keyword evidence="5" id="KW-0547">Nucleotide-binding</keyword>
<dbReference type="Pfam" id="PF08352">
    <property type="entry name" value="oligo_HPY"/>
    <property type="match status" value="1"/>
</dbReference>
<dbReference type="InterPro" id="IPR003439">
    <property type="entry name" value="ABC_transporter-like_ATP-bd"/>
</dbReference>
<evidence type="ECO:0000256" key="8">
    <source>
        <dbReference type="SAM" id="MobiDB-lite"/>
    </source>
</evidence>
<name>A0A1C4ZMU7_9ACTN</name>
<feature type="region of interest" description="Disordered" evidence="8">
    <location>
        <begin position="1"/>
        <end position="24"/>
    </location>
</feature>